<keyword evidence="1" id="KW-0479">Metal-binding</keyword>
<dbReference type="EMBL" id="JATAAI010000031">
    <property type="protein sequence ID" value="KAK1735916.1"/>
    <property type="molecule type" value="Genomic_DNA"/>
</dbReference>
<organism evidence="6 7">
    <name type="scientific">Skeletonema marinoi</name>
    <dbReference type="NCBI Taxonomy" id="267567"/>
    <lineage>
        <taxon>Eukaryota</taxon>
        <taxon>Sar</taxon>
        <taxon>Stramenopiles</taxon>
        <taxon>Ochrophyta</taxon>
        <taxon>Bacillariophyta</taxon>
        <taxon>Coscinodiscophyceae</taxon>
        <taxon>Thalassiosirophycidae</taxon>
        <taxon>Thalassiosirales</taxon>
        <taxon>Skeletonemataceae</taxon>
        <taxon>Skeletonema</taxon>
        <taxon>Skeletonema marinoi-dohrnii complex</taxon>
    </lineage>
</organism>
<evidence type="ECO:0000259" key="5">
    <source>
        <dbReference type="PROSITE" id="PS51393"/>
    </source>
</evidence>
<dbReference type="PANTHER" id="PTHR11771">
    <property type="entry name" value="LIPOXYGENASE"/>
    <property type="match status" value="1"/>
</dbReference>
<dbReference type="GO" id="GO:0016702">
    <property type="term" value="F:oxidoreductase activity, acting on single donors with incorporation of molecular oxygen, incorporation of two atoms of oxygen"/>
    <property type="evidence" value="ECO:0007669"/>
    <property type="project" value="InterPro"/>
</dbReference>
<dbReference type="Proteomes" id="UP001224775">
    <property type="component" value="Unassembled WGS sequence"/>
</dbReference>
<dbReference type="InterPro" id="IPR013819">
    <property type="entry name" value="LipOase_C"/>
</dbReference>
<reference evidence="6" key="1">
    <citation type="submission" date="2023-06" db="EMBL/GenBank/DDBJ databases">
        <title>Survivors Of The Sea: Transcriptome response of Skeletonema marinoi to long-term dormancy.</title>
        <authorList>
            <person name="Pinder M.I.M."/>
            <person name="Kourtchenko O."/>
            <person name="Robertson E.K."/>
            <person name="Larsson T."/>
            <person name="Maumus F."/>
            <person name="Osuna-Cruz C.M."/>
            <person name="Vancaester E."/>
            <person name="Stenow R."/>
            <person name="Vandepoele K."/>
            <person name="Ploug H."/>
            <person name="Bruchert V."/>
            <person name="Godhe A."/>
            <person name="Topel M."/>
        </authorList>
    </citation>
    <scope>NUCLEOTIDE SEQUENCE</scope>
    <source>
        <strain evidence="6">R05AC</strain>
    </source>
</reference>
<dbReference type="Gene3D" id="3.10.450.60">
    <property type="match status" value="1"/>
</dbReference>
<evidence type="ECO:0000256" key="3">
    <source>
        <dbReference type="ARBA" id="ARBA00023002"/>
    </source>
</evidence>
<protein>
    <submittedName>
        <fullName evidence="6">Lipoxygenase</fullName>
        <ecNumber evidence="6">1.13.11.-</ecNumber>
    </submittedName>
</protein>
<evidence type="ECO:0000313" key="6">
    <source>
        <dbReference type="EMBL" id="KAK1735916.1"/>
    </source>
</evidence>
<dbReference type="EC" id="1.13.11.-" evidence="6"/>
<dbReference type="AlphaFoldDB" id="A0AAD8XZ26"/>
<comment type="caution">
    <text evidence="6">The sequence shown here is derived from an EMBL/GenBank/DDBJ whole genome shotgun (WGS) entry which is preliminary data.</text>
</comment>
<name>A0AAD8XZ26_9STRA</name>
<evidence type="ECO:0000256" key="4">
    <source>
        <dbReference type="SAM" id="MobiDB-lite"/>
    </source>
</evidence>
<evidence type="ECO:0000256" key="2">
    <source>
        <dbReference type="ARBA" id="ARBA00022964"/>
    </source>
</evidence>
<sequence>MRWKRMNGGIQKIERLHELATLAQQSFDEAVNVDDDGGESNTDGGTTSHSKEWDVAQRVSQLWKYHILASDGGSVIDNVLNLPDSCCATYEENQQENEAGQESNTTYKPDLLQQRQDSDHSIMTNRQLSLQSDIERQGLNELQQEELMDDSAEQQVEQTQEEESEAISLTGLTSSIGRISNTIVTGHELFKLRDFDPEEDDENKARELLEMAIKILEAVGDDEDATTDDDIQVSSNRNMLLSSTNDSSQKKSSTMSGAISLISALKGQLAKKVSLDFVTYPNHPEFPNVDLSGLMKMMDGTPPINQVFSAKKIVRLIRREAETQMALNKVMKDVDNAESKEMKYKSCFTKEKIGIGGIIPNPLNFLPEPTHAIKNWGKDTEFARQFFSGVNPVMIEVANEPLRQLPKNTINHFGEKQLKELAEKNQLLFVSYDDLADLNVNPHQSFPLPMNNESANGEPAPQDHPKFFFAPIITFIYDYGTNELDVLGIQLERTDDARVYTKNTSGENEWLFVKCQVANADSSMHQWVSHLGKTHLAMEEVMTIVCSTCDIHQTSQLIFSILTQMCSLISLLFITH</sequence>
<keyword evidence="2" id="KW-0223">Dioxygenase</keyword>
<proteinExistence type="predicted"/>
<evidence type="ECO:0000313" key="7">
    <source>
        <dbReference type="Proteomes" id="UP001224775"/>
    </source>
</evidence>
<dbReference type="SUPFAM" id="SSF48484">
    <property type="entry name" value="Lipoxigenase"/>
    <property type="match status" value="1"/>
</dbReference>
<keyword evidence="7" id="KW-1185">Reference proteome</keyword>
<accession>A0AAD8XZ26</accession>
<feature type="domain" description="Lipoxygenase" evidence="5">
    <location>
        <begin position="248"/>
        <end position="539"/>
    </location>
</feature>
<gene>
    <name evidence="6" type="ORF">QTG54_013363</name>
</gene>
<dbReference type="Gene3D" id="1.20.245.10">
    <property type="entry name" value="Lipoxygenase-1, Domain 5"/>
    <property type="match status" value="1"/>
</dbReference>
<feature type="compositionally biased region" description="Polar residues" evidence="4">
    <location>
        <begin position="39"/>
        <end position="48"/>
    </location>
</feature>
<dbReference type="InterPro" id="IPR000907">
    <property type="entry name" value="LipOase"/>
</dbReference>
<dbReference type="GO" id="GO:0046872">
    <property type="term" value="F:metal ion binding"/>
    <property type="evidence" value="ECO:0007669"/>
    <property type="project" value="UniProtKB-KW"/>
</dbReference>
<dbReference type="GO" id="GO:0034440">
    <property type="term" value="P:lipid oxidation"/>
    <property type="evidence" value="ECO:0007669"/>
    <property type="project" value="InterPro"/>
</dbReference>
<dbReference type="InterPro" id="IPR036226">
    <property type="entry name" value="LipOase_C_sf"/>
</dbReference>
<keyword evidence="3 6" id="KW-0560">Oxidoreductase</keyword>
<feature type="region of interest" description="Disordered" evidence="4">
    <location>
        <begin position="32"/>
        <end position="51"/>
    </location>
</feature>
<evidence type="ECO:0000256" key="1">
    <source>
        <dbReference type="ARBA" id="ARBA00022723"/>
    </source>
</evidence>
<dbReference type="PROSITE" id="PS51393">
    <property type="entry name" value="LIPOXYGENASE_3"/>
    <property type="match status" value="1"/>
</dbReference>